<evidence type="ECO:0000313" key="5">
    <source>
        <dbReference type="Proteomes" id="UP000222788"/>
    </source>
</evidence>
<reference evidence="4 5" key="1">
    <citation type="journal article" date="2013" name="Fungal Biol.">
        <title>Analysis of microsatellite markers in the genome of the plant pathogen Ceratocystis fimbriata.</title>
        <authorList>
            <person name="Simpson M.C."/>
            <person name="Wilken P.M."/>
            <person name="Coetzee M.P."/>
            <person name="Wingfield M.J."/>
            <person name="Wingfield B.D."/>
        </authorList>
    </citation>
    <scope>NUCLEOTIDE SEQUENCE [LARGE SCALE GENOMIC DNA]</scope>
    <source>
        <strain evidence="4 5">CBS 114723</strain>
    </source>
</reference>
<feature type="compositionally biased region" description="Low complexity" evidence="2">
    <location>
        <begin position="95"/>
        <end position="104"/>
    </location>
</feature>
<evidence type="ECO:0000313" key="4">
    <source>
        <dbReference type="EMBL" id="PHH55475.1"/>
    </source>
</evidence>
<feature type="region of interest" description="Disordered" evidence="2">
    <location>
        <begin position="467"/>
        <end position="611"/>
    </location>
</feature>
<feature type="compositionally biased region" description="Basic and acidic residues" evidence="2">
    <location>
        <begin position="52"/>
        <end position="70"/>
    </location>
</feature>
<feature type="compositionally biased region" description="Polar residues" evidence="2">
    <location>
        <begin position="31"/>
        <end position="41"/>
    </location>
</feature>
<feature type="compositionally biased region" description="Low complexity" evidence="2">
    <location>
        <begin position="536"/>
        <end position="546"/>
    </location>
</feature>
<dbReference type="PROSITE" id="PS00036">
    <property type="entry name" value="BZIP_BASIC"/>
    <property type="match status" value="1"/>
</dbReference>
<feature type="compositionally biased region" description="Polar residues" evidence="2">
    <location>
        <begin position="181"/>
        <end position="191"/>
    </location>
</feature>
<dbReference type="SUPFAM" id="SSF57959">
    <property type="entry name" value="Leucine zipper domain"/>
    <property type="match status" value="1"/>
</dbReference>
<dbReference type="InterPro" id="IPR046347">
    <property type="entry name" value="bZIP_sf"/>
</dbReference>
<name>A0A2C5XEX5_9PEZI</name>
<sequence>MSKRGAASYAGTASRSPLSPKQEPRPHGSLQVETSSKATNYQPSRPPSSHLSPHDHQLSSVDKQHPDFMDPRSSYGAPTPAQSQGFATSLYHDQPPTTSTATAPESRVPHIPPSRYQESSRPISGHASMSSTFTAYQTHRAPPIKNDDVLRHVGPTPLPPIDVSAGRRILSPRLRRPESFSGPSPSTTRPTLSLVPSAPPLKRTLSKDHHTDVQLHPFERISRQPSRNPLGYPPMGENTEPQYLQSSSGSRKADGPLRHGPSHEPSYNLAPSSHLPQAISTQHIDTIYTHGSWSRKHSPDSSISPAHASENRMWRNPSVSERGPTIGHPLVDHQIQRPPPLYLELNQGAQRGLIPVPINTNIASKQANEKRKRNACASAKFRQRKKAEHVQNKERIEQLEDRLTIMNAQITKFYTSMNYYKDEVYRLRSLVESVPEIAHRTHEGCRSPVLDVPQDFLEWLHTLQNARSDQAQRQSDSADVASSSTSEKRPSMSRAVSTQSNPNTVTAAHQGQNVPGALASSSSHSVAEGSRRIHLPSSASSAGPGAFFQTSTSSDGNPEIMNRSQGVYSGEVGQQPKQSPPSASSNVERLPPISSLGPYSTRYNSPTDPQR</sequence>
<keyword evidence="1" id="KW-0175">Coiled coil</keyword>
<feature type="compositionally biased region" description="Polar residues" evidence="2">
    <location>
        <begin position="548"/>
        <end position="567"/>
    </location>
</feature>
<reference evidence="4 5" key="2">
    <citation type="journal article" date="2013" name="IMA Fungus">
        <title>IMA Genome-F 1: Ceratocystis fimbriata: Draft nuclear genome sequence for the plant pathogen, Ceratocystis fimbriata.</title>
        <authorList>
            <person name="Wilken P.M."/>
            <person name="Steenkamp E.T."/>
            <person name="Wingfield M.J."/>
            <person name="de Beer Z.W."/>
            <person name="Wingfield B.D."/>
        </authorList>
    </citation>
    <scope>NUCLEOTIDE SEQUENCE [LARGE SCALE GENOMIC DNA]</scope>
    <source>
        <strain evidence="4 5">CBS 114723</strain>
    </source>
</reference>
<evidence type="ECO:0000256" key="1">
    <source>
        <dbReference type="SAM" id="Coils"/>
    </source>
</evidence>
<dbReference type="OrthoDB" id="2247093at2759"/>
<feature type="domain" description="BZIP" evidence="3">
    <location>
        <begin position="370"/>
        <end position="384"/>
    </location>
</feature>
<dbReference type="InterPro" id="IPR004827">
    <property type="entry name" value="bZIP"/>
</dbReference>
<feature type="region of interest" description="Disordered" evidence="2">
    <location>
        <begin position="172"/>
        <end position="273"/>
    </location>
</feature>
<proteinExistence type="predicted"/>
<feature type="compositionally biased region" description="Polar residues" evidence="2">
    <location>
        <begin position="116"/>
        <end position="127"/>
    </location>
</feature>
<dbReference type="AlphaFoldDB" id="A0A2C5XEX5"/>
<accession>A0A2C5XEX5</accession>
<comment type="caution">
    <text evidence="4">The sequence shown here is derived from an EMBL/GenBank/DDBJ whole genome shotgun (WGS) entry which is preliminary data.</text>
</comment>
<feature type="compositionally biased region" description="Low complexity" evidence="2">
    <location>
        <begin position="574"/>
        <end position="585"/>
    </location>
</feature>
<dbReference type="EMBL" id="APWK03000011">
    <property type="protein sequence ID" value="PHH55475.1"/>
    <property type="molecule type" value="Genomic_DNA"/>
</dbReference>
<organism evidence="4 5">
    <name type="scientific">Ceratocystis fimbriata CBS 114723</name>
    <dbReference type="NCBI Taxonomy" id="1035309"/>
    <lineage>
        <taxon>Eukaryota</taxon>
        <taxon>Fungi</taxon>
        <taxon>Dikarya</taxon>
        <taxon>Ascomycota</taxon>
        <taxon>Pezizomycotina</taxon>
        <taxon>Sordariomycetes</taxon>
        <taxon>Hypocreomycetidae</taxon>
        <taxon>Microascales</taxon>
        <taxon>Ceratocystidaceae</taxon>
        <taxon>Ceratocystis</taxon>
    </lineage>
</organism>
<feature type="compositionally biased region" description="Polar residues" evidence="2">
    <location>
        <begin position="494"/>
        <end position="513"/>
    </location>
</feature>
<feature type="compositionally biased region" description="Polar residues" evidence="2">
    <location>
        <begin position="597"/>
        <end position="611"/>
    </location>
</feature>
<feature type="region of interest" description="Disordered" evidence="2">
    <location>
        <begin position="1"/>
        <end position="127"/>
    </location>
</feature>
<dbReference type="GO" id="GO:0003700">
    <property type="term" value="F:DNA-binding transcription factor activity"/>
    <property type="evidence" value="ECO:0007669"/>
    <property type="project" value="InterPro"/>
</dbReference>
<dbReference type="CDD" id="cd14705">
    <property type="entry name" value="bZIP_Zip1"/>
    <property type="match status" value="1"/>
</dbReference>
<feature type="region of interest" description="Disordered" evidence="2">
    <location>
        <begin position="291"/>
        <end position="328"/>
    </location>
</feature>
<feature type="coiled-coil region" evidence="1">
    <location>
        <begin position="382"/>
        <end position="409"/>
    </location>
</feature>
<keyword evidence="5" id="KW-1185">Reference proteome</keyword>
<dbReference type="STRING" id="1035309.A0A2C5XEX5"/>
<evidence type="ECO:0000259" key="3">
    <source>
        <dbReference type="PROSITE" id="PS00036"/>
    </source>
</evidence>
<feature type="compositionally biased region" description="Low complexity" evidence="2">
    <location>
        <begin position="468"/>
        <end position="485"/>
    </location>
</feature>
<dbReference type="Pfam" id="PF07716">
    <property type="entry name" value="bZIP_2"/>
    <property type="match status" value="1"/>
</dbReference>
<feature type="compositionally biased region" description="Polar residues" evidence="2">
    <location>
        <begin position="239"/>
        <end position="250"/>
    </location>
</feature>
<feature type="compositionally biased region" description="Basic and acidic residues" evidence="2">
    <location>
        <begin position="205"/>
        <end position="222"/>
    </location>
</feature>
<evidence type="ECO:0000256" key="2">
    <source>
        <dbReference type="SAM" id="MobiDB-lite"/>
    </source>
</evidence>
<dbReference type="Proteomes" id="UP000222788">
    <property type="component" value="Unassembled WGS sequence"/>
</dbReference>
<gene>
    <name evidence="4" type="ORF">CFIMG_007299RA00001</name>
</gene>
<protein>
    <recommendedName>
        <fullName evidence="3">BZIP domain-containing protein</fullName>
    </recommendedName>
</protein>